<sequence length="273" mass="30323">MSSSTKAVKRPREAKFPRIQQVFLALAFPILLIALGVRLVATPLFLWIEYHRPGFPADHWGMSTEQRMTYGSYGLDYIMNFAPPEYLGGLLSDEGGMLFQDQEVSHMTDVQHVIQWGFLVALILLVLSVISCLYLRRRAPGAASGALFFGAWLTVALLVVLLVVAVLAWETFFALFHSLFFDAGSWTFRITDTLIRLYPTQFWMDAAIAVALLAVIGAFVTMLITRPRMRSASRGERAAVGEGADREDHDNQGAPSAEGRANRDPEGRSAPWA</sequence>
<comment type="caution">
    <text evidence="3">The sequence shown here is derived from an EMBL/GenBank/DDBJ whole genome shotgun (WGS) entry which is preliminary data.</text>
</comment>
<feature type="transmembrane region" description="Helical" evidence="2">
    <location>
        <begin position="113"/>
        <end position="135"/>
    </location>
</feature>
<feature type="compositionally biased region" description="Basic and acidic residues" evidence="1">
    <location>
        <begin position="233"/>
        <end position="251"/>
    </location>
</feature>
<reference evidence="3 4" key="1">
    <citation type="journal article" date="2019" name="Int. J. Syst. Evol. Microbiol.">
        <title>The Global Catalogue of Microorganisms (GCM) 10K type strain sequencing project: providing services to taxonomists for standard genome sequencing and annotation.</title>
        <authorList>
            <consortium name="The Broad Institute Genomics Platform"/>
            <consortium name="The Broad Institute Genome Sequencing Center for Infectious Disease"/>
            <person name="Wu L."/>
            <person name="Ma J."/>
        </authorList>
    </citation>
    <scope>NUCLEOTIDE SEQUENCE [LARGE SCALE GENOMIC DNA]</scope>
    <source>
        <strain evidence="3 4">JCM 15914</strain>
    </source>
</reference>
<proteinExistence type="predicted"/>
<dbReference type="EMBL" id="BAAAQA010000017">
    <property type="protein sequence ID" value="GAA2118087.1"/>
    <property type="molecule type" value="Genomic_DNA"/>
</dbReference>
<keyword evidence="2" id="KW-0472">Membrane</keyword>
<keyword evidence="4" id="KW-1185">Reference proteome</keyword>
<name>A0ABN2XX26_9MICC</name>
<evidence type="ECO:0000256" key="2">
    <source>
        <dbReference type="SAM" id="Phobius"/>
    </source>
</evidence>
<evidence type="ECO:0000313" key="4">
    <source>
        <dbReference type="Proteomes" id="UP001500166"/>
    </source>
</evidence>
<feature type="transmembrane region" description="Helical" evidence="2">
    <location>
        <begin position="202"/>
        <end position="224"/>
    </location>
</feature>
<keyword evidence="2" id="KW-1133">Transmembrane helix</keyword>
<evidence type="ECO:0000256" key="1">
    <source>
        <dbReference type="SAM" id="MobiDB-lite"/>
    </source>
</evidence>
<evidence type="ECO:0008006" key="5">
    <source>
        <dbReference type="Google" id="ProtNLM"/>
    </source>
</evidence>
<gene>
    <name evidence="3" type="ORF">GCM10009824_18010</name>
</gene>
<dbReference type="Pfam" id="PF07314">
    <property type="entry name" value="Lit"/>
    <property type="match status" value="1"/>
</dbReference>
<accession>A0ABN2XX26</accession>
<dbReference type="NCBIfam" id="TIGR01906">
    <property type="entry name" value="integ_TIGR01906"/>
    <property type="match status" value="1"/>
</dbReference>
<evidence type="ECO:0000313" key="3">
    <source>
        <dbReference type="EMBL" id="GAA2118087.1"/>
    </source>
</evidence>
<dbReference type="Proteomes" id="UP001500166">
    <property type="component" value="Unassembled WGS sequence"/>
</dbReference>
<feature type="transmembrane region" description="Helical" evidence="2">
    <location>
        <begin position="147"/>
        <end position="169"/>
    </location>
</feature>
<protein>
    <recommendedName>
        <fullName evidence="5">TIGR01906 family membrane protein</fullName>
    </recommendedName>
</protein>
<feature type="region of interest" description="Disordered" evidence="1">
    <location>
        <begin position="233"/>
        <end position="273"/>
    </location>
</feature>
<organism evidence="3 4">
    <name type="scientific">Kocuria atrinae</name>
    <dbReference type="NCBI Taxonomy" id="592377"/>
    <lineage>
        <taxon>Bacteria</taxon>
        <taxon>Bacillati</taxon>
        <taxon>Actinomycetota</taxon>
        <taxon>Actinomycetes</taxon>
        <taxon>Micrococcales</taxon>
        <taxon>Micrococcaceae</taxon>
        <taxon>Kocuria</taxon>
    </lineage>
</organism>
<keyword evidence="2" id="KW-0812">Transmembrane</keyword>
<dbReference type="InterPro" id="IPR010178">
    <property type="entry name" value="Lit"/>
</dbReference>
<feature type="transmembrane region" description="Helical" evidence="2">
    <location>
        <begin position="21"/>
        <end position="48"/>
    </location>
</feature>
<dbReference type="RefSeq" id="WP_344224681.1">
    <property type="nucleotide sequence ID" value="NZ_BAAAQA010000017.1"/>
</dbReference>